<keyword evidence="3" id="KW-0832">Ubl conjugation</keyword>
<feature type="compositionally biased region" description="Polar residues" evidence="6">
    <location>
        <begin position="932"/>
        <end position="941"/>
    </location>
</feature>
<evidence type="ECO:0000313" key="8">
    <source>
        <dbReference type="WBParaSite" id="jg25211"/>
    </source>
</evidence>
<dbReference type="InterPro" id="IPR029448">
    <property type="entry name" value="FANCD2"/>
</dbReference>
<comment type="subcellular location">
    <subcellularLocation>
        <location evidence="1">Nucleus</location>
    </subcellularLocation>
</comment>
<organism evidence="7 8">
    <name type="scientific">Ditylenchus dipsaci</name>
    <dbReference type="NCBI Taxonomy" id="166011"/>
    <lineage>
        <taxon>Eukaryota</taxon>
        <taxon>Metazoa</taxon>
        <taxon>Ecdysozoa</taxon>
        <taxon>Nematoda</taxon>
        <taxon>Chromadorea</taxon>
        <taxon>Rhabditida</taxon>
        <taxon>Tylenchina</taxon>
        <taxon>Tylenchomorpha</taxon>
        <taxon>Sphaerularioidea</taxon>
        <taxon>Anguinidae</taxon>
        <taxon>Anguininae</taxon>
        <taxon>Ditylenchus</taxon>
    </lineage>
</organism>
<keyword evidence="2" id="KW-1017">Isopeptide bond</keyword>
<keyword evidence="4" id="KW-0539">Nucleus</keyword>
<evidence type="ECO:0000313" key="7">
    <source>
        <dbReference type="Proteomes" id="UP000887574"/>
    </source>
</evidence>
<dbReference type="GO" id="GO:0036297">
    <property type="term" value="P:interstrand cross-link repair"/>
    <property type="evidence" value="ECO:0007669"/>
    <property type="project" value="TreeGrafter"/>
</dbReference>
<feature type="compositionally biased region" description="Polar residues" evidence="6">
    <location>
        <begin position="692"/>
        <end position="706"/>
    </location>
</feature>
<dbReference type="GO" id="GO:0031573">
    <property type="term" value="P:mitotic intra-S DNA damage checkpoint signaling"/>
    <property type="evidence" value="ECO:0007669"/>
    <property type="project" value="TreeGrafter"/>
</dbReference>
<dbReference type="PANTHER" id="PTHR32086">
    <property type="entry name" value="FANCONI ANEMIA GROUP D2 PROTEIN"/>
    <property type="match status" value="1"/>
</dbReference>
<name>A0A915E0P5_9BILA</name>
<reference evidence="8" key="1">
    <citation type="submission" date="2022-11" db="UniProtKB">
        <authorList>
            <consortium name="WormBaseParasite"/>
        </authorList>
    </citation>
    <scope>IDENTIFICATION</scope>
</reference>
<accession>A0A915E0P5</accession>
<sequence length="966" mass="108879">MLNFLEFLNPLSRNCMELRRAVVKAMTQLAVGTPASLQRYVHIFKQLMSFEPIVIKDIVGYLIHSIGPDERQGFRNMLVQIRAHLDFSVLQKPSNDFSESVDHVVYGIFDHILTFFELMWAKPQEMFKLALHGTRKNNEMGVYEVDSDEEFFEEATLDANIDDGDNSNCSTANASKRSSRHLDVLLTNLEKALTFKKFNVVFLASMLKLAMTCCAPPKIPNPTCLPWEWLSTNNCLRTFLTNERTSSPTSDPSKCVPGEECSLFECSRKIAESDASSLMPFQSKFLEMLDQLLSKLSIENSRQLVGKLDAYLKADSSQQHKIWGMLGLLMYIKALLTIFEGEEQRTVEKQVEKTLNKLAHLTKGCYPVRAEMFSQLQQLVKEHSGFSPALNFFGTRLFDNFRRDYFIEDENYAPQGGFEAAKYVNSDSTLWLPINTLIFSTAAPTVDQRAMDGPVLQLIPLFLLLKEFAVYEQEAEESTILKPPASKFIFLLEANLSFTKPAGASDQSTLHRCHMLYFAVEWLRTVLNMFSDSELEHVPVNELLMKKFDLLVECQSQLLVSVKKLKEYTLPDLTKQLARPAKGLHVHYQQNANMRRLRHAGLQLNNQPNEPEVVELDDDQHRGGGGANLSESFLVVQLQANRKNEQKARKAGINVENCYGTALPSRSTLSARYSLLSRHAAPMCESGDAMDSCSTTVGRGGNSTTQASYSKSAESSGYSVQQISKHNLSTQPLHIDTTISFDESPNLFGVAPQIERLTALQWLIVHQLNTVVEDQSHKSRHVFVLDTLIERGELVDKYKGRHWPAFNPPLSLLSTNSLIYWRTAIQCYVYLLVSTKVKELRSVPLLSSCVREGRKFMSFICSKQSTFMSLLDKQNISHFPNQDKKTSDTVETGTQPQSHSELFLKEIRKALKEAGLAEAISIVDGQNEDSADQQQTTTMNSEPAAAVETSGNSRKRRAPQQTNSAL</sequence>
<dbReference type="GO" id="GO:1990918">
    <property type="term" value="P:double-strand break repair involved in meiotic recombination"/>
    <property type="evidence" value="ECO:0007669"/>
    <property type="project" value="TreeGrafter"/>
</dbReference>
<dbReference type="Proteomes" id="UP000887574">
    <property type="component" value="Unplaced"/>
</dbReference>
<feature type="compositionally biased region" description="Polar residues" evidence="6">
    <location>
        <begin position="889"/>
        <end position="898"/>
    </location>
</feature>
<dbReference type="WBParaSite" id="jg25211">
    <property type="protein sequence ID" value="jg25211"/>
    <property type="gene ID" value="jg25211"/>
</dbReference>
<protein>
    <submittedName>
        <fullName evidence="8">Uncharacterized protein</fullName>
    </submittedName>
</protein>
<evidence type="ECO:0000256" key="2">
    <source>
        <dbReference type="ARBA" id="ARBA00022499"/>
    </source>
</evidence>
<dbReference type="GO" id="GO:0005634">
    <property type="term" value="C:nucleus"/>
    <property type="evidence" value="ECO:0007669"/>
    <property type="project" value="UniProtKB-SubCell"/>
</dbReference>
<dbReference type="GO" id="GO:0070182">
    <property type="term" value="F:DNA polymerase binding"/>
    <property type="evidence" value="ECO:0007669"/>
    <property type="project" value="TreeGrafter"/>
</dbReference>
<dbReference type="GO" id="GO:0000793">
    <property type="term" value="C:condensed chromosome"/>
    <property type="evidence" value="ECO:0007669"/>
    <property type="project" value="TreeGrafter"/>
</dbReference>
<dbReference type="GO" id="GO:0007129">
    <property type="term" value="P:homologous chromosome pairing at meiosis"/>
    <property type="evidence" value="ECO:0007669"/>
    <property type="project" value="TreeGrafter"/>
</dbReference>
<evidence type="ECO:0000256" key="3">
    <source>
        <dbReference type="ARBA" id="ARBA00022843"/>
    </source>
</evidence>
<dbReference type="PANTHER" id="PTHR32086:SF0">
    <property type="entry name" value="FANCONI ANEMIA GROUP D2 PROTEIN"/>
    <property type="match status" value="1"/>
</dbReference>
<evidence type="ECO:0000256" key="5">
    <source>
        <dbReference type="ARBA" id="ARBA00093456"/>
    </source>
</evidence>
<feature type="region of interest" description="Disordered" evidence="6">
    <location>
        <begin position="878"/>
        <end position="898"/>
    </location>
</feature>
<feature type="region of interest" description="Disordered" evidence="6">
    <location>
        <begin position="686"/>
        <end position="709"/>
    </location>
</feature>
<evidence type="ECO:0000256" key="4">
    <source>
        <dbReference type="ARBA" id="ARBA00023242"/>
    </source>
</evidence>
<evidence type="ECO:0000256" key="6">
    <source>
        <dbReference type="SAM" id="MobiDB-lite"/>
    </source>
</evidence>
<dbReference type="AlphaFoldDB" id="A0A915E0P5"/>
<evidence type="ECO:0000256" key="1">
    <source>
        <dbReference type="ARBA" id="ARBA00004123"/>
    </source>
</evidence>
<proteinExistence type="inferred from homology"/>
<feature type="region of interest" description="Disordered" evidence="6">
    <location>
        <begin position="923"/>
        <end position="966"/>
    </location>
</feature>
<keyword evidence="7" id="KW-1185">Reference proteome</keyword>
<comment type="similarity">
    <text evidence="5">Belongs to the Fanconi anemia protein FANCD2 family.</text>
</comment>